<dbReference type="GO" id="GO:0008061">
    <property type="term" value="F:chitin binding"/>
    <property type="evidence" value="ECO:0007669"/>
    <property type="project" value="InterPro"/>
</dbReference>
<comment type="caution">
    <text evidence="9">The sequence shown here is derived from an EMBL/GenBank/DDBJ whole genome shotgun (WGS) entry which is preliminary data.</text>
</comment>
<evidence type="ECO:0000256" key="4">
    <source>
        <dbReference type="ARBA" id="ARBA00023295"/>
    </source>
</evidence>
<dbReference type="InterPro" id="IPR029062">
    <property type="entry name" value="Class_I_gatase-like"/>
</dbReference>
<evidence type="ECO:0000256" key="5">
    <source>
        <dbReference type="RuleBase" id="RU000489"/>
    </source>
</evidence>
<dbReference type="CDD" id="cd06548">
    <property type="entry name" value="GH18_chitinase"/>
    <property type="match status" value="1"/>
</dbReference>
<dbReference type="InterPro" id="IPR017853">
    <property type="entry name" value="GH"/>
</dbReference>
<dbReference type="PANTHER" id="PTHR11177:SF317">
    <property type="entry name" value="CHITINASE 12-RELATED"/>
    <property type="match status" value="1"/>
</dbReference>
<dbReference type="EC" id="3.2.1.14" evidence="2"/>
<accession>A0A413H298</accession>
<evidence type="ECO:0000256" key="3">
    <source>
        <dbReference type="ARBA" id="ARBA00022801"/>
    </source>
</evidence>
<dbReference type="SMART" id="SM00636">
    <property type="entry name" value="Glyco_18"/>
    <property type="match status" value="1"/>
</dbReference>
<gene>
    <name evidence="9" type="ORF">DXA68_14930</name>
</gene>
<keyword evidence="3 5" id="KW-0378">Hydrolase</keyword>
<dbReference type="Proteomes" id="UP000286075">
    <property type="component" value="Unassembled WGS sequence"/>
</dbReference>
<dbReference type="SUPFAM" id="SSF51445">
    <property type="entry name" value="(Trans)glycosidases"/>
    <property type="match status" value="1"/>
</dbReference>
<dbReference type="Gene3D" id="3.20.20.80">
    <property type="entry name" value="Glycosidases"/>
    <property type="match status" value="1"/>
</dbReference>
<dbReference type="InterPro" id="IPR011583">
    <property type="entry name" value="Chitinase_II/V-like_cat"/>
</dbReference>
<evidence type="ECO:0000313" key="9">
    <source>
        <dbReference type="EMBL" id="RGX77597.1"/>
    </source>
</evidence>
<sequence>MKRMRFMILSVLAVLLSCSSSKAGELRMASSDAKVIVAYVTSWSSVMPDPQYMTHINYAFGHVSETFDGVEIANESRLREVVALKAQKPGLKVMLSIGGWGSGRFSEMAANDEFRLAFAKDCKRVVKEYGLDGIDIDWEYPTSKAANISASPDDTKNFTLLMRDIRKEIGKKKLLTLATVASAEYIDFKAILPYIDFVNIMSYDMGNAPKHHAALYRSANSGWMTADAAVEAHLKAGVPASKLTMGVPFYGRGGDHYPNFQDYRKVGGTTEFEKRWDDTAKVPYLANKDGVLVFGYENPRSLAIKCQYILDKGLLGGMYWDYAGDNPQGDLRRTMYESLLVNKKGQAAPYQVLVLTERGGQHGGFTDAGMQWLARESGAMNFEITEINNAKPITEEYLNRFHLIIQLDYPPYTWSETAQAAFTKYIDEGRGGWIGFHHATLLGEFDGYPMWQWFSDFMGGVRFKNYIAPLADGVVITEDPEHPVMKDVQGTFIIPDDEWYTYDRSPRRNVHVLAHVDEYSYTPASDVKMGDHPVVWVNENKKARNVYFQIGHSKKLYETEDFTKMFRNAIRWTLKK</sequence>
<evidence type="ECO:0000259" key="8">
    <source>
        <dbReference type="PROSITE" id="PS51910"/>
    </source>
</evidence>
<protein>
    <recommendedName>
        <fullName evidence="2">chitinase</fullName>
        <ecNumber evidence="2">3.2.1.14</ecNumber>
    </recommendedName>
</protein>
<dbReference type="InterPro" id="IPR001223">
    <property type="entry name" value="Glyco_hydro18_cat"/>
</dbReference>
<feature type="domain" description="GH18" evidence="8">
    <location>
        <begin position="33"/>
        <end position="342"/>
    </location>
</feature>
<feature type="signal peptide" evidence="7">
    <location>
        <begin position="1"/>
        <end position="23"/>
    </location>
</feature>
<organism evidence="9 10">
    <name type="scientific">Bacteroides stercorirosoris</name>
    <dbReference type="NCBI Taxonomy" id="871324"/>
    <lineage>
        <taxon>Bacteria</taxon>
        <taxon>Pseudomonadati</taxon>
        <taxon>Bacteroidota</taxon>
        <taxon>Bacteroidia</taxon>
        <taxon>Bacteroidales</taxon>
        <taxon>Bacteroidaceae</taxon>
        <taxon>Bacteroides</taxon>
    </lineage>
</organism>
<dbReference type="InterPro" id="IPR001579">
    <property type="entry name" value="Glyco_hydro_18_chit_AS"/>
</dbReference>
<name>A0A413H298_9BACE</name>
<feature type="chain" id="PRO_5019082199" description="chitinase" evidence="7">
    <location>
        <begin position="24"/>
        <end position="576"/>
    </location>
</feature>
<dbReference type="RefSeq" id="WP_117987957.1">
    <property type="nucleotide sequence ID" value="NZ_CABMFG010000025.1"/>
</dbReference>
<dbReference type="InterPro" id="IPR050314">
    <property type="entry name" value="Glycosyl_Hydrlase_18"/>
</dbReference>
<evidence type="ECO:0000313" key="10">
    <source>
        <dbReference type="Proteomes" id="UP000286075"/>
    </source>
</evidence>
<dbReference type="Gene3D" id="3.40.50.880">
    <property type="match status" value="1"/>
</dbReference>
<keyword evidence="4 5" id="KW-0326">Glycosidase</keyword>
<dbReference type="EMBL" id="QSCF01000025">
    <property type="protein sequence ID" value="RGX77597.1"/>
    <property type="molecule type" value="Genomic_DNA"/>
</dbReference>
<dbReference type="PANTHER" id="PTHR11177">
    <property type="entry name" value="CHITINASE"/>
    <property type="match status" value="1"/>
</dbReference>
<comment type="similarity">
    <text evidence="6">Belongs to the glycosyl hydrolase 18 family.</text>
</comment>
<dbReference type="Pfam" id="PF06283">
    <property type="entry name" value="ThuA"/>
    <property type="match status" value="1"/>
</dbReference>
<evidence type="ECO:0000256" key="6">
    <source>
        <dbReference type="RuleBase" id="RU004453"/>
    </source>
</evidence>
<evidence type="ECO:0000256" key="1">
    <source>
        <dbReference type="ARBA" id="ARBA00000822"/>
    </source>
</evidence>
<dbReference type="Pfam" id="PF00704">
    <property type="entry name" value="Glyco_hydro_18"/>
    <property type="match status" value="1"/>
</dbReference>
<dbReference type="AlphaFoldDB" id="A0A413H298"/>
<evidence type="ECO:0000256" key="2">
    <source>
        <dbReference type="ARBA" id="ARBA00012729"/>
    </source>
</evidence>
<dbReference type="PROSITE" id="PS51910">
    <property type="entry name" value="GH18_2"/>
    <property type="match status" value="1"/>
</dbReference>
<dbReference type="SUPFAM" id="SSF52317">
    <property type="entry name" value="Class I glutamine amidotransferase-like"/>
    <property type="match status" value="1"/>
</dbReference>
<dbReference type="PROSITE" id="PS51257">
    <property type="entry name" value="PROKAR_LIPOPROTEIN"/>
    <property type="match status" value="1"/>
</dbReference>
<reference evidence="9 10" key="1">
    <citation type="submission" date="2018-08" db="EMBL/GenBank/DDBJ databases">
        <title>A genome reference for cultivated species of the human gut microbiota.</title>
        <authorList>
            <person name="Zou Y."/>
            <person name="Xue W."/>
            <person name="Luo G."/>
        </authorList>
    </citation>
    <scope>NUCLEOTIDE SEQUENCE [LARGE SCALE GENOMIC DNA]</scope>
    <source>
        <strain evidence="9 10">OF03-9BH</strain>
    </source>
</reference>
<dbReference type="GO" id="GO:0005975">
    <property type="term" value="P:carbohydrate metabolic process"/>
    <property type="evidence" value="ECO:0007669"/>
    <property type="project" value="InterPro"/>
</dbReference>
<evidence type="ECO:0000256" key="7">
    <source>
        <dbReference type="SAM" id="SignalP"/>
    </source>
</evidence>
<dbReference type="InterPro" id="IPR029010">
    <property type="entry name" value="ThuA-like"/>
</dbReference>
<proteinExistence type="inferred from homology"/>
<dbReference type="PROSITE" id="PS01095">
    <property type="entry name" value="GH18_1"/>
    <property type="match status" value="1"/>
</dbReference>
<dbReference type="GO" id="GO:0008843">
    <property type="term" value="F:endochitinase activity"/>
    <property type="evidence" value="ECO:0007669"/>
    <property type="project" value="UniProtKB-EC"/>
</dbReference>
<dbReference type="OrthoDB" id="9775889at2"/>
<keyword evidence="7" id="KW-0732">Signal</keyword>
<comment type="catalytic activity">
    <reaction evidence="1">
        <text>Random endo-hydrolysis of N-acetyl-beta-D-glucosaminide (1-&gt;4)-beta-linkages in chitin and chitodextrins.</text>
        <dbReference type="EC" id="3.2.1.14"/>
    </reaction>
</comment>